<dbReference type="GO" id="GO:0005634">
    <property type="term" value="C:nucleus"/>
    <property type="evidence" value="ECO:0007669"/>
    <property type="project" value="UniProtKB-SubCell"/>
</dbReference>
<evidence type="ECO:0000259" key="4">
    <source>
        <dbReference type="Pfam" id="PF00172"/>
    </source>
</evidence>
<dbReference type="GO" id="GO:0000981">
    <property type="term" value="F:DNA-binding transcription factor activity, RNA polymerase II-specific"/>
    <property type="evidence" value="ECO:0007669"/>
    <property type="project" value="InterPro"/>
</dbReference>
<feature type="compositionally biased region" description="Polar residues" evidence="3">
    <location>
        <begin position="545"/>
        <end position="557"/>
    </location>
</feature>
<evidence type="ECO:0000256" key="3">
    <source>
        <dbReference type="SAM" id="MobiDB-lite"/>
    </source>
</evidence>
<comment type="caution">
    <text evidence="5">The sequence shown here is derived from an EMBL/GenBank/DDBJ whole genome shotgun (WGS) entry which is preliminary data.</text>
</comment>
<dbReference type="OrthoDB" id="25818at2759"/>
<name>A0A9P9H5I6_FUSSL</name>
<comment type="subcellular location">
    <subcellularLocation>
        <location evidence="1">Nucleus</location>
    </subcellularLocation>
</comment>
<dbReference type="EMBL" id="JAGTJS010000012">
    <property type="protein sequence ID" value="KAH7250703.1"/>
    <property type="molecule type" value="Genomic_DNA"/>
</dbReference>
<reference evidence="5" key="1">
    <citation type="journal article" date="2021" name="Nat. Commun.">
        <title>Genetic determinants of endophytism in the Arabidopsis root mycobiome.</title>
        <authorList>
            <person name="Mesny F."/>
            <person name="Miyauchi S."/>
            <person name="Thiergart T."/>
            <person name="Pickel B."/>
            <person name="Atanasova L."/>
            <person name="Karlsson M."/>
            <person name="Huettel B."/>
            <person name="Barry K.W."/>
            <person name="Haridas S."/>
            <person name="Chen C."/>
            <person name="Bauer D."/>
            <person name="Andreopoulos W."/>
            <person name="Pangilinan J."/>
            <person name="LaButti K."/>
            <person name="Riley R."/>
            <person name="Lipzen A."/>
            <person name="Clum A."/>
            <person name="Drula E."/>
            <person name="Henrissat B."/>
            <person name="Kohler A."/>
            <person name="Grigoriev I.V."/>
            <person name="Martin F.M."/>
            <person name="Hacquard S."/>
        </authorList>
    </citation>
    <scope>NUCLEOTIDE SEQUENCE</scope>
    <source>
        <strain evidence="5">FSSC 5 MPI-SDFR-AT-0091</strain>
    </source>
</reference>
<protein>
    <submittedName>
        <fullName evidence="5">Fungal-specific transcription factor domain-containing protein</fullName>
    </submittedName>
</protein>
<dbReference type="Gene3D" id="4.10.240.10">
    <property type="entry name" value="Zn(2)-C6 fungal-type DNA-binding domain"/>
    <property type="match status" value="1"/>
</dbReference>
<dbReference type="InterPro" id="IPR036864">
    <property type="entry name" value="Zn2-C6_fun-type_DNA-bd_sf"/>
</dbReference>
<dbReference type="InterPro" id="IPR021858">
    <property type="entry name" value="Fun_TF"/>
</dbReference>
<feature type="compositionally biased region" description="Basic and acidic residues" evidence="3">
    <location>
        <begin position="147"/>
        <end position="158"/>
    </location>
</feature>
<proteinExistence type="predicted"/>
<dbReference type="PANTHER" id="PTHR37534">
    <property type="entry name" value="TRANSCRIPTIONAL ACTIVATOR PROTEIN UGA3"/>
    <property type="match status" value="1"/>
</dbReference>
<feature type="region of interest" description="Disordered" evidence="3">
    <location>
        <begin position="114"/>
        <end position="174"/>
    </location>
</feature>
<organism evidence="5 6">
    <name type="scientific">Fusarium solani</name>
    <name type="common">Filamentous fungus</name>
    <dbReference type="NCBI Taxonomy" id="169388"/>
    <lineage>
        <taxon>Eukaryota</taxon>
        <taxon>Fungi</taxon>
        <taxon>Dikarya</taxon>
        <taxon>Ascomycota</taxon>
        <taxon>Pezizomycotina</taxon>
        <taxon>Sordariomycetes</taxon>
        <taxon>Hypocreomycetidae</taxon>
        <taxon>Hypocreales</taxon>
        <taxon>Nectriaceae</taxon>
        <taxon>Fusarium</taxon>
        <taxon>Fusarium solani species complex</taxon>
    </lineage>
</organism>
<dbReference type="GO" id="GO:0045944">
    <property type="term" value="P:positive regulation of transcription by RNA polymerase II"/>
    <property type="evidence" value="ECO:0007669"/>
    <property type="project" value="TreeGrafter"/>
</dbReference>
<dbReference type="AlphaFoldDB" id="A0A9P9H5I6"/>
<feature type="region of interest" description="Disordered" evidence="3">
    <location>
        <begin position="1"/>
        <end position="20"/>
    </location>
</feature>
<dbReference type="GO" id="GO:0008270">
    <property type="term" value="F:zinc ion binding"/>
    <property type="evidence" value="ECO:0007669"/>
    <property type="project" value="InterPro"/>
</dbReference>
<evidence type="ECO:0000256" key="2">
    <source>
        <dbReference type="ARBA" id="ARBA00023242"/>
    </source>
</evidence>
<dbReference type="CDD" id="cd00067">
    <property type="entry name" value="GAL4"/>
    <property type="match status" value="1"/>
</dbReference>
<keyword evidence="2" id="KW-0539">Nucleus</keyword>
<dbReference type="PANTHER" id="PTHR37534:SF15">
    <property type="entry name" value="ZN(II)2CYS6 TRANSCRIPTION FACTOR (EUROFUNG)"/>
    <property type="match status" value="1"/>
</dbReference>
<dbReference type="Pfam" id="PF11951">
    <property type="entry name" value="Fungal_trans_2"/>
    <property type="match status" value="1"/>
</dbReference>
<evidence type="ECO:0000313" key="6">
    <source>
        <dbReference type="Proteomes" id="UP000736672"/>
    </source>
</evidence>
<dbReference type="Proteomes" id="UP000736672">
    <property type="component" value="Unassembled WGS sequence"/>
</dbReference>
<dbReference type="CDD" id="cd12148">
    <property type="entry name" value="fungal_TF_MHR"/>
    <property type="match status" value="1"/>
</dbReference>
<dbReference type="Pfam" id="PF00172">
    <property type="entry name" value="Zn_clus"/>
    <property type="match status" value="1"/>
</dbReference>
<sequence>MLLYTRLAPPKVPKKRSRAGTSKPLQRILLHRILHVISIKRTLLTCHGWFVGAQDVVIGKFHDPPLQFKIVSLTLPFCSKEKKKKCDEIRPACARCQERGQECVYEPVRPRQRRKRDTTAAFSPFDTNSSSGSDRAQPLDGDVPIRQWKEDSQDKSADEDSLDEEVPIATQSPVSSDLPLKASLVNPMDSLLGWSPGDLPVVSPIDSIDFQLPVFDDSGIAVQHIENSEEEDVEEIIRRESIISIPTTTYAATYSNAYAPRSPSLALIAPVPAPSPRFEFCSPVFSEFSDRTNRRALVDHFCNVLSHLIVFREERGNPFQQLVLPLCQDSQAVTNAVFALASAHLEYRGVTNDEKSVYFHNKAIQGLARLIQKGAGVNRNELLAAIMLLVYYEVLVQKGRSNIVDGHLKGAMTIMSHNETATDPTGIFLERAFRFYDVIAALSFGTAPLGSAPGANYLTPFPPLDSGGDMSPLNSVDTLLGMATSLWPIIHRLSNLLALKDQLDAAVTNGEVSKVAVLRTEFEISASAIESALEEWHPALPEGSVLSQNPEELTPEQTTERSRLQSILSNALSYRHSAFVYLYRTIYSYPRSHPLVQRHTHISLTHCVGTVSNTGPMSALLWPLFVAACEATTLADRGLARQTFIAINRRQGMTNIERAWTIAQEVWRRADKAEMMHQQEEATAMGVRSGGDLWRRVSADMGVTIVFG</sequence>
<keyword evidence="6" id="KW-1185">Reference proteome</keyword>
<feature type="compositionally biased region" description="Polar residues" evidence="3">
    <location>
        <begin position="125"/>
        <end position="134"/>
    </location>
</feature>
<feature type="domain" description="Zn(2)-C6 fungal-type" evidence="4">
    <location>
        <begin position="80"/>
        <end position="109"/>
    </location>
</feature>
<evidence type="ECO:0000313" key="5">
    <source>
        <dbReference type="EMBL" id="KAH7250703.1"/>
    </source>
</evidence>
<dbReference type="SUPFAM" id="SSF57701">
    <property type="entry name" value="Zn2/Cys6 DNA-binding domain"/>
    <property type="match status" value="1"/>
</dbReference>
<evidence type="ECO:0000256" key="1">
    <source>
        <dbReference type="ARBA" id="ARBA00004123"/>
    </source>
</evidence>
<gene>
    <name evidence="5" type="ORF">B0J15DRAFT_47843</name>
</gene>
<dbReference type="GO" id="GO:0000976">
    <property type="term" value="F:transcription cis-regulatory region binding"/>
    <property type="evidence" value="ECO:0007669"/>
    <property type="project" value="TreeGrafter"/>
</dbReference>
<feature type="region of interest" description="Disordered" evidence="3">
    <location>
        <begin position="541"/>
        <end position="560"/>
    </location>
</feature>
<dbReference type="InterPro" id="IPR001138">
    <property type="entry name" value="Zn2Cys6_DnaBD"/>
</dbReference>
<accession>A0A9P9H5I6</accession>